<evidence type="ECO:0000313" key="1">
    <source>
        <dbReference type="EMBL" id="KAK9324397.1"/>
    </source>
</evidence>
<gene>
    <name evidence="1" type="ORF">V1517DRAFT_317392</name>
</gene>
<evidence type="ECO:0000313" key="2">
    <source>
        <dbReference type="Proteomes" id="UP001489719"/>
    </source>
</evidence>
<accession>A0ACC3TUQ2</accession>
<organism evidence="1 2">
    <name type="scientific">Lipomyces orientalis</name>
    <dbReference type="NCBI Taxonomy" id="1233043"/>
    <lineage>
        <taxon>Eukaryota</taxon>
        <taxon>Fungi</taxon>
        <taxon>Dikarya</taxon>
        <taxon>Ascomycota</taxon>
        <taxon>Saccharomycotina</taxon>
        <taxon>Lipomycetes</taxon>
        <taxon>Lipomycetales</taxon>
        <taxon>Lipomycetaceae</taxon>
        <taxon>Lipomyces</taxon>
    </lineage>
</organism>
<proteinExistence type="predicted"/>
<protein>
    <submittedName>
        <fullName evidence="1">Uncharacterized protein</fullName>
    </submittedName>
</protein>
<sequence length="290" mass="31474">MSNSAPASAAVPNRNKIIVLVGAPLAAELPVLPVVRNNAAVPAIAEDADASIIEHTSRTLAGSGADHPSKKVEESALLTKNETSHEISAPASLRLLPTRRISYISSIPSSDHLKTFGPQYFCFLAVIMSVSQPIPTKSGPFNWLTIVDSSVPYRSLVVDTRQAVRPLSISAWDLDAICYSTGSCGRKRMPTIGDVVYLSNVLVQEYRGEVSGTTRRHVTRIRLLFTPKDMRDMGTLSSCEEDVALSPFSRTIRELVVELKKWVEVIESNQSMISTPEVSNALGGRGSRSQ</sequence>
<comment type="caution">
    <text evidence="1">The sequence shown here is derived from an EMBL/GenBank/DDBJ whole genome shotgun (WGS) entry which is preliminary data.</text>
</comment>
<keyword evidence="2" id="KW-1185">Reference proteome</keyword>
<dbReference type="EMBL" id="MU970050">
    <property type="protein sequence ID" value="KAK9324397.1"/>
    <property type="molecule type" value="Genomic_DNA"/>
</dbReference>
<reference evidence="2" key="1">
    <citation type="journal article" date="2024" name="Front. Bioeng. Biotechnol.">
        <title>Genome-scale model development and genomic sequencing of the oleaginous clade Lipomyces.</title>
        <authorList>
            <person name="Czajka J.J."/>
            <person name="Han Y."/>
            <person name="Kim J."/>
            <person name="Mondo S.J."/>
            <person name="Hofstad B.A."/>
            <person name="Robles A."/>
            <person name="Haridas S."/>
            <person name="Riley R."/>
            <person name="LaButti K."/>
            <person name="Pangilinan J."/>
            <person name="Andreopoulos W."/>
            <person name="Lipzen A."/>
            <person name="Yan J."/>
            <person name="Wang M."/>
            <person name="Ng V."/>
            <person name="Grigoriev I.V."/>
            <person name="Spatafora J.W."/>
            <person name="Magnuson J.K."/>
            <person name="Baker S.E."/>
            <person name="Pomraning K.R."/>
        </authorList>
    </citation>
    <scope>NUCLEOTIDE SEQUENCE [LARGE SCALE GENOMIC DNA]</scope>
    <source>
        <strain evidence="2">CBS 10300</strain>
    </source>
</reference>
<name>A0ACC3TUQ2_9ASCO</name>
<dbReference type="Proteomes" id="UP001489719">
    <property type="component" value="Unassembled WGS sequence"/>
</dbReference>